<comment type="similarity">
    <text evidence="1">Belongs to the peptidase A31 family.</text>
</comment>
<dbReference type="NCBIfam" id="TIGR00072">
    <property type="entry name" value="hydrog_prot"/>
    <property type="match status" value="1"/>
</dbReference>
<sequence length="155" mass="16261">MTTLVLGIGNTLLCDEGVGVHAVRSLAQDHPNLAGVEFMDGGTLSFSLAGDVEDATQLIVIDAAELDSAPGTVRAFVGEDMDRFLGVNRKRSVHEVGLLDLMAVAHLAGHLPQRRALIGIQPDIVDWGDAPTAAVAEAIPQACSLTLDLIAAWRA</sequence>
<proteinExistence type="inferred from homology"/>
<dbReference type="OrthoDB" id="9792731at2"/>
<dbReference type="GO" id="GO:0004190">
    <property type="term" value="F:aspartic-type endopeptidase activity"/>
    <property type="evidence" value="ECO:0007669"/>
    <property type="project" value="UniProtKB-KW"/>
</dbReference>
<name>A0A401JZX1_9PROT</name>
<dbReference type="AlphaFoldDB" id="A0A401JZX1"/>
<dbReference type="InterPro" id="IPR000671">
    <property type="entry name" value="Peptidase_A31"/>
</dbReference>
<accession>A0A401JZX1</accession>
<dbReference type="EMBL" id="BGOW01000033">
    <property type="protein sequence ID" value="GCB02066.1"/>
    <property type="molecule type" value="Genomic_DNA"/>
</dbReference>
<organism evidence="5 6">
    <name type="scientific">Sulfuriferula multivorans</name>
    <dbReference type="NCBI Taxonomy" id="1559896"/>
    <lineage>
        <taxon>Bacteria</taxon>
        <taxon>Pseudomonadati</taxon>
        <taxon>Pseudomonadota</taxon>
        <taxon>Betaproteobacteria</taxon>
        <taxon>Nitrosomonadales</taxon>
        <taxon>Sulfuricellaceae</taxon>
        <taxon>Sulfuriferula</taxon>
    </lineage>
</organism>
<gene>
    <name evidence="5" type="ORF">SFMTTN_2882</name>
</gene>
<comment type="caution">
    <text evidence="5">The sequence shown here is derived from an EMBL/GenBank/DDBJ whole genome shotgun (WGS) entry which is preliminary data.</text>
</comment>
<keyword evidence="6" id="KW-1185">Reference proteome</keyword>
<dbReference type="PRINTS" id="PR00446">
    <property type="entry name" value="HYDRGNUPTAKE"/>
</dbReference>
<evidence type="ECO:0000313" key="5">
    <source>
        <dbReference type="EMBL" id="GCB02066.1"/>
    </source>
</evidence>
<dbReference type="CDD" id="cd06062">
    <property type="entry name" value="H2MP_MemB-H2up"/>
    <property type="match status" value="1"/>
</dbReference>
<dbReference type="PANTHER" id="PTHR30302">
    <property type="entry name" value="HYDROGENASE 1 MATURATION PROTEASE"/>
    <property type="match status" value="1"/>
</dbReference>
<evidence type="ECO:0000256" key="4">
    <source>
        <dbReference type="ARBA" id="ARBA00022801"/>
    </source>
</evidence>
<dbReference type="RefSeq" id="WP_124705827.1">
    <property type="nucleotide sequence ID" value="NZ_BGOW01000033.1"/>
</dbReference>
<keyword evidence="3" id="KW-0064">Aspartyl protease</keyword>
<dbReference type="InterPro" id="IPR023430">
    <property type="entry name" value="Pept_HybD-like_dom_sf"/>
</dbReference>
<keyword evidence="4" id="KW-0378">Hydrolase</keyword>
<dbReference type="GO" id="GO:0016485">
    <property type="term" value="P:protein processing"/>
    <property type="evidence" value="ECO:0007669"/>
    <property type="project" value="TreeGrafter"/>
</dbReference>
<evidence type="ECO:0000313" key="6">
    <source>
        <dbReference type="Proteomes" id="UP000286806"/>
    </source>
</evidence>
<dbReference type="Proteomes" id="UP000286806">
    <property type="component" value="Unassembled WGS sequence"/>
</dbReference>
<evidence type="ECO:0000256" key="1">
    <source>
        <dbReference type="ARBA" id="ARBA00006814"/>
    </source>
</evidence>
<reference evidence="5 6" key="1">
    <citation type="journal article" date="2019" name="Front. Microbiol.">
        <title>Genomes of Neutrophilic Sulfur-Oxidizing Chemolithoautotrophs Representing 9 Proteobacterial Species From 8 Genera.</title>
        <authorList>
            <person name="Watanabe T."/>
            <person name="Kojima H."/>
            <person name="Umezawa K."/>
            <person name="Hori C."/>
            <person name="Takasuka T.E."/>
            <person name="Kato Y."/>
            <person name="Fukui M."/>
        </authorList>
    </citation>
    <scope>NUCLEOTIDE SEQUENCE [LARGE SCALE GENOMIC DNA]</scope>
    <source>
        <strain evidence="5 6">TTN</strain>
    </source>
</reference>
<dbReference type="Gene3D" id="3.40.50.1450">
    <property type="entry name" value="HybD-like"/>
    <property type="match status" value="1"/>
</dbReference>
<dbReference type="GO" id="GO:0008047">
    <property type="term" value="F:enzyme activator activity"/>
    <property type="evidence" value="ECO:0007669"/>
    <property type="project" value="InterPro"/>
</dbReference>
<evidence type="ECO:0000256" key="2">
    <source>
        <dbReference type="ARBA" id="ARBA00022670"/>
    </source>
</evidence>
<dbReference type="SUPFAM" id="SSF53163">
    <property type="entry name" value="HybD-like"/>
    <property type="match status" value="1"/>
</dbReference>
<evidence type="ECO:0000256" key="3">
    <source>
        <dbReference type="ARBA" id="ARBA00022750"/>
    </source>
</evidence>
<dbReference type="Pfam" id="PF01750">
    <property type="entry name" value="HycI"/>
    <property type="match status" value="1"/>
</dbReference>
<protein>
    <submittedName>
        <fullName evidence="5">Hydrogenase maturation protease</fullName>
    </submittedName>
</protein>
<keyword evidence="2 5" id="KW-0645">Protease</keyword>
<dbReference type="PANTHER" id="PTHR30302:SF1">
    <property type="entry name" value="HYDROGENASE 2 MATURATION PROTEASE"/>
    <property type="match status" value="1"/>
</dbReference>